<dbReference type="GO" id="GO:0006412">
    <property type="term" value="P:translation"/>
    <property type="evidence" value="ECO:0007669"/>
    <property type="project" value="InterPro"/>
</dbReference>
<dbReference type="AlphaFoldDB" id="A0A6J3MA93"/>
<evidence type="ECO:0000256" key="3">
    <source>
        <dbReference type="ARBA" id="ARBA00023274"/>
    </source>
</evidence>
<reference evidence="7" key="2">
    <citation type="submission" date="2020-04" db="EMBL/GenBank/DDBJ databases">
        <authorList>
            <consortium name="NCBI Genome Project"/>
        </authorList>
    </citation>
    <scope>NUCLEOTIDE SEQUENCE</scope>
    <source>
        <strain evidence="7">CBS 342.82</strain>
    </source>
</reference>
<dbReference type="GO" id="GO:0005762">
    <property type="term" value="C:mitochondrial large ribosomal subunit"/>
    <property type="evidence" value="ECO:0007669"/>
    <property type="project" value="TreeGrafter"/>
</dbReference>
<evidence type="ECO:0000256" key="5">
    <source>
        <dbReference type="SAM" id="MobiDB-lite"/>
    </source>
</evidence>
<dbReference type="Gene3D" id="1.10.287.3980">
    <property type="match status" value="1"/>
</dbReference>
<protein>
    <recommendedName>
        <fullName evidence="4">Large ribosomal subunit protein bL34m</fullName>
    </recommendedName>
</protein>
<dbReference type="NCBIfam" id="TIGR01030">
    <property type="entry name" value="rpmH_bact"/>
    <property type="match status" value="1"/>
</dbReference>
<dbReference type="OrthoDB" id="431691at2759"/>
<evidence type="ECO:0000313" key="6">
    <source>
        <dbReference type="Proteomes" id="UP000504637"/>
    </source>
</evidence>
<evidence type="ECO:0000256" key="4">
    <source>
        <dbReference type="ARBA" id="ARBA00035274"/>
    </source>
</evidence>
<organism evidence="7">
    <name type="scientific">Dissoconium aciculare CBS 342.82</name>
    <dbReference type="NCBI Taxonomy" id="1314786"/>
    <lineage>
        <taxon>Eukaryota</taxon>
        <taxon>Fungi</taxon>
        <taxon>Dikarya</taxon>
        <taxon>Ascomycota</taxon>
        <taxon>Pezizomycotina</taxon>
        <taxon>Dothideomycetes</taxon>
        <taxon>Dothideomycetidae</taxon>
        <taxon>Mycosphaerellales</taxon>
        <taxon>Dissoconiaceae</taxon>
        <taxon>Dissoconium</taxon>
    </lineage>
</organism>
<dbReference type="RefSeq" id="XP_033461590.1">
    <property type="nucleotide sequence ID" value="XM_033599485.1"/>
</dbReference>
<dbReference type="GO" id="GO:0003735">
    <property type="term" value="F:structural constituent of ribosome"/>
    <property type="evidence" value="ECO:0007669"/>
    <property type="project" value="InterPro"/>
</dbReference>
<gene>
    <name evidence="7" type="ORF">K489DRAFT_184907</name>
</gene>
<reference evidence="7" key="1">
    <citation type="submission" date="2020-01" db="EMBL/GenBank/DDBJ databases">
        <authorList>
            <consortium name="DOE Joint Genome Institute"/>
            <person name="Haridas S."/>
            <person name="Albert R."/>
            <person name="Binder M."/>
            <person name="Bloem J."/>
            <person name="Labutti K."/>
            <person name="Salamov A."/>
            <person name="Andreopoulos B."/>
            <person name="Baker S.E."/>
            <person name="Barry K."/>
            <person name="Bills G."/>
            <person name="Bluhm B.H."/>
            <person name="Cannon C."/>
            <person name="Castanera R."/>
            <person name="Culley D.E."/>
            <person name="Daum C."/>
            <person name="Ezra D."/>
            <person name="Gonzalez J.B."/>
            <person name="Henrissat B."/>
            <person name="Kuo A."/>
            <person name="Liang C."/>
            <person name="Lipzen A."/>
            <person name="Lutzoni F."/>
            <person name="Magnuson J."/>
            <person name="Mondo S."/>
            <person name="Nolan M."/>
            <person name="Ohm R."/>
            <person name="Pangilinan J."/>
            <person name="Park H.-J."/>
            <person name="Ramirez L."/>
            <person name="Alfaro M."/>
            <person name="Sun H."/>
            <person name="Tritt A."/>
            <person name="Yoshinaga Y."/>
            <person name="Zwiers L.-H."/>
            <person name="Turgeon B.G."/>
            <person name="Goodwin S.B."/>
            <person name="Spatafora J.W."/>
            <person name="Crous P.W."/>
            <person name="Grigoriev I.V."/>
        </authorList>
    </citation>
    <scope>NUCLEOTIDE SEQUENCE</scope>
    <source>
        <strain evidence="7">CBS 342.82</strain>
    </source>
</reference>
<dbReference type="FunFam" id="1.10.287.3980:FF:000001">
    <property type="entry name" value="Mitochondrial ribosomal protein L34"/>
    <property type="match status" value="1"/>
</dbReference>
<feature type="region of interest" description="Disordered" evidence="5">
    <location>
        <begin position="77"/>
        <end position="98"/>
    </location>
</feature>
<comment type="similarity">
    <text evidence="1">Belongs to the bacterial ribosomal protein bL34 family.</text>
</comment>
<dbReference type="PANTHER" id="PTHR14503:SF4">
    <property type="entry name" value="LARGE RIBOSOMAL SUBUNIT PROTEIN BL34M"/>
    <property type="match status" value="1"/>
</dbReference>
<keyword evidence="3" id="KW-0687">Ribonucleoprotein</keyword>
<reference evidence="7" key="3">
    <citation type="submission" date="2025-08" db="UniProtKB">
        <authorList>
            <consortium name="RefSeq"/>
        </authorList>
    </citation>
    <scope>IDENTIFICATION</scope>
    <source>
        <strain evidence="7">CBS 342.82</strain>
    </source>
</reference>
<accession>A0A6J3MA93</accession>
<dbReference type="HAMAP" id="MF_00391">
    <property type="entry name" value="Ribosomal_bL34"/>
    <property type="match status" value="1"/>
</dbReference>
<evidence type="ECO:0000256" key="2">
    <source>
        <dbReference type="ARBA" id="ARBA00022980"/>
    </source>
</evidence>
<dbReference type="InterPro" id="IPR000271">
    <property type="entry name" value="Ribosomal_bL34"/>
</dbReference>
<proteinExistence type="inferred from homology"/>
<name>A0A6J3MA93_9PEZI</name>
<keyword evidence="2" id="KW-0689">Ribosomal protein</keyword>
<dbReference type="Proteomes" id="UP000504637">
    <property type="component" value="Unplaced"/>
</dbReference>
<sequence length="120" mass="13498">MLGVRCVCTTLRAMGQSLLRDAPRTQSRAFSAFSRLPTRPQIAGARTSLESTLSFPTIESSTLPAPGASLTLVRGAKRDTFNPSHRKRKRKLGFLARMRDRHGRKILERRRLKGRNTLSH</sequence>
<dbReference type="GeneID" id="54357284"/>
<evidence type="ECO:0000313" key="7">
    <source>
        <dbReference type="RefSeq" id="XP_033461590.1"/>
    </source>
</evidence>
<evidence type="ECO:0000256" key="1">
    <source>
        <dbReference type="ARBA" id="ARBA00010111"/>
    </source>
</evidence>
<dbReference type="Pfam" id="PF00468">
    <property type="entry name" value="Ribosomal_L34"/>
    <property type="match status" value="1"/>
</dbReference>
<dbReference type="PANTHER" id="PTHR14503">
    <property type="entry name" value="MITOCHONDRIAL RIBOSOMAL PROTEIN 34 FAMILY MEMBER"/>
    <property type="match status" value="1"/>
</dbReference>
<keyword evidence="6" id="KW-1185">Reference proteome</keyword>